<evidence type="ECO:0000313" key="2">
    <source>
        <dbReference type="Proteomes" id="UP001589733"/>
    </source>
</evidence>
<dbReference type="RefSeq" id="WP_380007981.1">
    <property type="nucleotide sequence ID" value="NZ_JBHLYR010000026.1"/>
</dbReference>
<gene>
    <name evidence="1" type="ORF">ACFFLM_08300</name>
</gene>
<proteinExistence type="predicted"/>
<keyword evidence="2" id="KW-1185">Reference proteome</keyword>
<protein>
    <submittedName>
        <fullName evidence="1">Uncharacterized protein</fullName>
    </submittedName>
</protein>
<reference evidence="1 2" key="1">
    <citation type="submission" date="2024-09" db="EMBL/GenBank/DDBJ databases">
        <authorList>
            <person name="Sun Q."/>
            <person name="Mori K."/>
        </authorList>
    </citation>
    <scope>NUCLEOTIDE SEQUENCE [LARGE SCALE GENOMIC DNA]</scope>
    <source>
        <strain evidence="1 2">JCM 13503</strain>
    </source>
</reference>
<evidence type="ECO:0000313" key="1">
    <source>
        <dbReference type="EMBL" id="MFB9991959.1"/>
    </source>
</evidence>
<dbReference type="EMBL" id="JBHLYR010000026">
    <property type="protein sequence ID" value="MFB9991959.1"/>
    <property type="molecule type" value="Genomic_DNA"/>
</dbReference>
<sequence length="100" mass="11603">MTVDRVPHPDAPPREWWGERLSDEQIAQRHTVTAPDFAGSYRLFGFLHEQWLAFIVQRQAGDEVWDYCSDFPSWQVFRGVMGLVLVRAGVPIAWMVTTRN</sequence>
<name>A0ABV6AWS3_9DEIO</name>
<comment type="caution">
    <text evidence="1">The sequence shown here is derived from an EMBL/GenBank/DDBJ whole genome shotgun (WGS) entry which is preliminary data.</text>
</comment>
<accession>A0ABV6AWS3</accession>
<organism evidence="1 2">
    <name type="scientific">Deinococcus oregonensis</name>
    <dbReference type="NCBI Taxonomy" id="1805970"/>
    <lineage>
        <taxon>Bacteria</taxon>
        <taxon>Thermotogati</taxon>
        <taxon>Deinococcota</taxon>
        <taxon>Deinococci</taxon>
        <taxon>Deinococcales</taxon>
        <taxon>Deinococcaceae</taxon>
        <taxon>Deinococcus</taxon>
    </lineage>
</organism>
<dbReference type="Proteomes" id="UP001589733">
    <property type="component" value="Unassembled WGS sequence"/>
</dbReference>